<sequence length="417" mass="44530">MVLYVFLTVNTFFFFAMLGTRPIMPIYAAELGVSSTIIGMLVSTTSFLPMLIAVRAGKWVDRFGAKKGAITGGAGVFAALLIPALIPKIELLFFSQTLFGFFQLLMILSMQKTIGNLPGNRDKLITAHSMSAAAGDMLGPLVTGFTYAHYGFSATYFIAASSALLGLTLILLVRSEHWRASGPRTTKTYPYQGSTWTLLRNVNLRKAILIGGIGLYSKELIVAYFPLYATSIGMSASRIGMMLSLSAFMAILVRFVQFPLVLRFGRTTIMTTALAISATLYLALGLTDSAVALALIIATLGASLGIGQPLSMVYTLNHTPSQRHGEVLGMRVSINRTLQFCAPIVFGGVAGVLGLTSIFFSNAALMIAGVYFTRIRAGQEALPDSGATSEAQTSSADADSSRRRSDEQTATGGRASL</sequence>
<feature type="domain" description="Major facilitator superfamily (MFS) profile" evidence="8">
    <location>
        <begin position="1"/>
        <end position="381"/>
    </location>
</feature>
<feature type="transmembrane region" description="Helical" evidence="7">
    <location>
        <begin position="154"/>
        <end position="173"/>
    </location>
</feature>
<evidence type="ECO:0000256" key="5">
    <source>
        <dbReference type="ARBA" id="ARBA00023136"/>
    </source>
</evidence>
<keyword evidence="4 7" id="KW-1133">Transmembrane helix</keyword>
<evidence type="ECO:0000259" key="8">
    <source>
        <dbReference type="PROSITE" id="PS50850"/>
    </source>
</evidence>
<evidence type="ECO:0000256" key="2">
    <source>
        <dbReference type="ARBA" id="ARBA00022448"/>
    </source>
</evidence>
<reference evidence="9" key="1">
    <citation type="submission" date="2020-09" db="EMBL/GenBank/DDBJ databases">
        <title>A novel bacterium of genus Paenibacillus, isolated from South China Sea.</title>
        <authorList>
            <person name="Huang H."/>
            <person name="Mo K."/>
            <person name="Hu Y."/>
        </authorList>
    </citation>
    <scope>NUCLEOTIDE SEQUENCE</scope>
    <source>
        <strain evidence="9">IB182496</strain>
    </source>
</reference>
<comment type="caution">
    <text evidence="9">The sequence shown here is derived from an EMBL/GenBank/DDBJ whole genome shotgun (WGS) entry which is preliminary data.</text>
</comment>
<organism evidence="9 10">
    <name type="scientific">Paenibacillus sabuli</name>
    <dbReference type="NCBI Taxonomy" id="2772509"/>
    <lineage>
        <taxon>Bacteria</taxon>
        <taxon>Bacillati</taxon>
        <taxon>Bacillota</taxon>
        <taxon>Bacilli</taxon>
        <taxon>Bacillales</taxon>
        <taxon>Paenibacillaceae</taxon>
        <taxon>Paenibacillus</taxon>
    </lineage>
</organism>
<feature type="transmembrane region" description="Helical" evidence="7">
    <location>
        <begin position="130"/>
        <end position="148"/>
    </location>
</feature>
<dbReference type="InterPro" id="IPR052528">
    <property type="entry name" value="Sugar_transport-like"/>
</dbReference>
<dbReference type="GO" id="GO:0005886">
    <property type="term" value="C:plasma membrane"/>
    <property type="evidence" value="ECO:0007669"/>
    <property type="project" value="UniProtKB-SubCell"/>
</dbReference>
<dbReference type="EMBL" id="JACXIZ010000031">
    <property type="protein sequence ID" value="MBD2847042.1"/>
    <property type="molecule type" value="Genomic_DNA"/>
</dbReference>
<proteinExistence type="predicted"/>
<dbReference type="PANTHER" id="PTHR23526:SF4">
    <property type="entry name" value="INTEGRAL MEMBRANE TRANSPORT PROTEIN"/>
    <property type="match status" value="1"/>
</dbReference>
<dbReference type="InterPro" id="IPR020846">
    <property type="entry name" value="MFS_dom"/>
</dbReference>
<name>A0A927BVD3_9BACL</name>
<feature type="transmembrane region" description="Helical" evidence="7">
    <location>
        <begin position="38"/>
        <end position="56"/>
    </location>
</feature>
<dbReference type="PROSITE" id="PS50850">
    <property type="entry name" value="MFS"/>
    <property type="match status" value="1"/>
</dbReference>
<dbReference type="GO" id="GO:0022857">
    <property type="term" value="F:transmembrane transporter activity"/>
    <property type="evidence" value="ECO:0007669"/>
    <property type="project" value="InterPro"/>
</dbReference>
<dbReference type="Proteomes" id="UP000621560">
    <property type="component" value="Unassembled WGS sequence"/>
</dbReference>
<feature type="transmembrane region" description="Helical" evidence="7">
    <location>
        <begin position="239"/>
        <end position="256"/>
    </location>
</feature>
<dbReference type="Pfam" id="PF07690">
    <property type="entry name" value="MFS_1"/>
    <property type="match status" value="1"/>
</dbReference>
<accession>A0A927BVD3</accession>
<protein>
    <submittedName>
        <fullName evidence="9">MFS transporter</fullName>
    </submittedName>
</protein>
<evidence type="ECO:0000256" key="4">
    <source>
        <dbReference type="ARBA" id="ARBA00022989"/>
    </source>
</evidence>
<feature type="transmembrane region" description="Helical" evidence="7">
    <location>
        <begin position="68"/>
        <end position="86"/>
    </location>
</feature>
<feature type="transmembrane region" description="Helical" evidence="7">
    <location>
        <begin position="337"/>
        <end position="360"/>
    </location>
</feature>
<dbReference type="Gene3D" id="1.20.1250.20">
    <property type="entry name" value="MFS general substrate transporter like domains"/>
    <property type="match status" value="1"/>
</dbReference>
<feature type="transmembrane region" description="Helical" evidence="7">
    <location>
        <begin position="92"/>
        <end position="110"/>
    </location>
</feature>
<keyword evidence="2" id="KW-0813">Transport</keyword>
<keyword evidence="5 7" id="KW-0472">Membrane</keyword>
<dbReference type="InterPro" id="IPR036259">
    <property type="entry name" value="MFS_trans_sf"/>
</dbReference>
<evidence type="ECO:0000256" key="1">
    <source>
        <dbReference type="ARBA" id="ARBA00004651"/>
    </source>
</evidence>
<evidence type="ECO:0000313" key="10">
    <source>
        <dbReference type="Proteomes" id="UP000621560"/>
    </source>
</evidence>
<feature type="transmembrane region" description="Helical" evidence="7">
    <location>
        <begin position="207"/>
        <end position="227"/>
    </location>
</feature>
<keyword evidence="3 7" id="KW-0812">Transmembrane</keyword>
<evidence type="ECO:0000256" key="3">
    <source>
        <dbReference type="ARBA" id="ARBA00022692"/>
    </source>
</evidence>
<dbReference type="AlphaFoldDB" id="A0A927BVD3"/>
<dbReference type="SUPFAM" id="SSF103473">
    <property type="entry name" value="MFS general substrate transporter"/>
    <property type="match status" value="1"/>
</dbReference>
<dbReference type="PANTHER" id="PTHR23526">
    <property type="entry name" value="INTEGRAL MEMBRANE TRANSPORT PROTEIN-RELATED"/>
    <property type="match status" value="1"/>
</dbReference>
<keyword evidence="10" id="KW-1185">Reference proteome</keyword>
<comment type="subcellular location">
    <subcellularLocation>
        <location evidence="1">Cell membrane</location>
        <topology evidence="1">Multi-pass membrane protein</topology>
    </subcellularLocation>
</comment>
<dbReference type="InterPro" id="IPR011701">
    <property type="entry name" value="MFS"/>
</dbReference>
<evidence type="ECO:0000256" key="7">
    <source>
        <dbReference type="SAM" id="Phobius"/>
    </source>
</evidence>
<gene>
    <name evidence="9" type="ORF">IDH44_17730</name>
</gene>
<feature type="transmembrane region" description="Helical" evidence="7">
    <location>
        <begin position="292"/>
        <end position="316"/>
    </location>
</feature>
<dbReference type="RefSeq" id="WP_190920010.1">
    <property type="nucleotide sequence ID" value="NZ_JACXIZ010000031.1"/>
</dbReference>
<feature type="region of interest" description="Disordered" evidence="6">
    <location>
        <begin position="381"/>
        <end position="417"/>
    </location>
</feature>
<evidence type="ECO:0000313" key="9">
    <source>
        <dbReference type="EMBL" id="MBD2847042.1"/>
    </source>
</evidence>
<feature type="compositionally biased region" description="Low complexity" evidence="6">
    <location>
        <begin position="387"/>
        <end position="398"/>
    </location>
</feature>
<evidence type="ECO:0000256" key="6">
    <source>
        <dbReference type="SAM" id="MobiDB-lite"/>
    </source>
</evidence>